<keyword evidence="2" id="KW-1185">Reference proteome</keyword>
<reference evidence="1" key="1">
    <citation type="submission" date="2022-04" db="EMBL/GenBank/DDBJ databases">
        <title>Chromosome-scale genome assembly of Holotrichia oblita Faldermann.</title>
        <authorList>
            <person name="Rongchong L."/>
        </authorList>
    </citation>
    <scope>NUCLEOTIDE SEQUENCE</scope>
    <source>
        <strain evidence="1">81SQS9</strain>
    </source>
</reference>
<dbReference type="EMBL" id="CM043020">
    <property type="protein sequence ID" value="KAI4459510.1"/>
    <property type="molecule type" value="Genomic_DNA"/>
</dbReference>
<evidence type="ECO:0000313" key="1">
    <source>
        <dbReference type="EMBL" id="KAI4459510.1"/>
    </source>
</evidence>
<evidence type="ECO:0000313" key="2">
    <source>
        <dbReference type="Proteomes" id="UP001056778"/>
    </source>
</evidence>
<name>A0ACB9SY40_HOLOL</name>
<accession>A0ACB9SY40</accession>
<gene>
    <name evidence="1" type="ORF">MML48_6g00012560</name>
</gene>
<proteinExistence type="predicted"/>
<organism evidence="1 2">
    <name type="scientific">Holotrichia oblita</name>
    <name type="common">Chafer beetle</name>
    <dbReference type="NCBI Taxonomy" id="644536"/>
    <lineage>
        <taxon>Eukaryota</taxon>
        <taxon>Metazoa</taxon>
        <taxon>Ecdysozoa</taxon>
        <taxon>Arthropoda</taxon>
        <taxon>Hexapoda</taxon>
        <taxon>Insecta</taxon>
        <taxon>Pterygota</taxon>
        <taxon>Neoptera</taxon>
        <taxon>Endopterygota</taxon>
        <taxon>Coleoptera</taxon>
        <taxon>Polyphaga</taxon>
        <taxon>Scarabaeiformia</taxon>
        <taxon>Scarabaeidae</taxon>
        <taxon>Melolonthinae</taxon>
        <taxon>Holotrichia</taxon>
    </lineage>
</organism>
<comment type="caution">
    <text evidence="1">The sequence shown here is derived from an EMBL/GenBank/DDBJ whole genome shotgun (WGS) entry which is preliminary data.</text>
</comment>
<sequence>MFKVMESERENKRKRGSGRFRNENKTRKDLGKSCVTHKGLQNPANVPLTLNELTCEVKAATVSSDNAKVKLQLHHRKAEAASQKMREDIANLQLPGSSVTCLVMDLEQVSHVLL</sequence>
<protein>
    <submittedName>
        <fullName evidence="1">Uncharacterized protein</fullName>
    </submittedName>
</protein>
<dbReference type="Proteomes" id="UP001056778">
    <property type="component" value="Chromosome 6"/>
</dbReference>